<dbReference type="NCBIfam" id="TIGR00624">
    <property type="entry name" value="tag"/>
    <property type="match status" value="1"/>
</dbReference>
<dbReference type="GO" id="GO:0006284">
    <property type="term" value="P:base-excision repair"/>
    <property type="evidence" value="ECO:0007669"/>
    <property type="project" value="InterPro"/>
</dbReference>
<keyword evidence="1" id="KW-0862">Zinc</keyword>
<dbReference type="PANTHER" id="PTHR30037:SF4">
    <property type="entry name" value="DNA-3-METHYLADENINE GLYCOSYLASE I"/>
    <property type="match status" value="1"/>
</dbReference>
<dbReference type="InterPro" id="IPR052891">
    <property type="entry name" value="DNA-3mA_glycosylase"/>
</dbReference>
<keyword evidence="2" id="KW-0378">Hydrolase</keyword>
<dbReference type="Pfam" id="PF03352">
    <property type="entry name" value="Adenine_glyco"/>
    <property type="match status" value="1"/>
</dbReference>
<dbReference type="InterPro" id="IPR004597">
    <property type="entry name" value="Tag"/>
</dbReference>
<name>A0A852WZJ2_9MICO</name>
<evidence type="ECO:0000313" key="3">
    <source>
        <dbReference type="Proteomes" id="UP000592181"/>
    </source>
</evidence>
<proteinExistence type="predicted"/>
<keyword evidence="3" id="KW-1185">Reference proteome</keyword>
<dbReference type="EC" id="3.2.2.20" evidence="2"/>
<dbReference type="InterPro" id="IPR005019">
    <property type="entry name" value="Adenine_glyco"/>
</dbReference>
<keyword evidence="1" id="KW-0479">Metal-binding</keyword>
<gene>
    <name evidence="2" type="ORF">BJY28_000146</name>
</gene>
<dbReference type="RefSeq" id="WP_179461308.1">
    <property type="nucleotide sequence ID" value="NZ_JACBZX010000001.1"/>
</dbReference>
<accession>A0A852WZJ2</accession>
<dbReference type="SUPFAM" id="SSF48150">
    <property type="entry name" value="DNA-glycosylase"/>
    <property type="match status" value="1"/>
</dbReference>
<evidence type="ECO:0000256" key="1">
    <source>
        <dbReference type="PIRSR" id="PIRSR604597-1"/>
    </source>
</evidence>
<feature type="binding site" evidence="1">
    <location>
        <position position="185"/>
    </location>
    <ligand>
        <name>Zn(2+)</name>
        <dbReference type="ChEBI" id="CHEBI:29105"/>
    </ligand>
</feature>
<comment type="caution">
    <text evidence="2">The sequence shown here is derived from an EMBL/GenBank/DDBJ whole genome shotgun (WGS) entry which is preliminary data.</text>
</comment>
<dbReference type="GO" id="GO:0046872">
    <property type="term" value="F:metal ion binding"/>
    <property type="evidence" value="ECO:0007669"/>
    <property type="project" value="UniProtKB-KW"/>
</dbReference>
<evidence type="ECO:0000313" key="2">
    <source>
        <dbReference type="EMBL" id="NYG35677.1"/>
    </source>
</evidence>
<protein>
    <submittedName>
        <fullName evidence="2">DNA-3-methyladenine glycosylase I</fullName>
        <ecNumber evidence="2">3.2.2.20</ecNumber>
    </submittedName>
</protein>
<dbReference type="Gene3D" id="1.10.340.30">
    <property type="entry name" value="Hypothetical protein, domain 2"/>
    <property type="match status" value="1"/>
</dbReference>
<sequence>MSSDGLLAGADGRQRCAWAGEAEDYVTYHDTEWGRPTTDERALFEKLCLEGFQSGLSWITILRKREAFREVFAGFDPERVAAYGEGDVERLLTDARIIRHRGKIEATIGNARALLALHGQGDSLARVMWSAEPSTQPAPRRVEDVPAVTDGSVTLSRTLKRLGFRFVGPTTAYAAMQAMGIVDDHMVGCWRREPCLAERAATQVPG</sequence>
<dbReference type="PANTHER" id="PTHR30037">
    <property type="entry name" value="DNA-3-METHYLADENINE GLYCOSYLASE 1"/>
    <property type="match status" value="1"/>
</dbReference>
<dbReference type="EMBL" id="JACBZX010000001">
    <property type="protein sequence ID" value="NYG35677.1"/>
    <property type="molecule type" value="Genomic_DNA"/>
</dbReference>
<feature type="binding site" evidence="1">
    <location>
        <position position="189"/>
    </location>
    <ligand>
        <name>Zn(2+)</name>
        <dbReference type="ChEBI" id="CHEBI:29105"/>
    </ligand>
</feature>
<reference evidence="2 3" key="1">
    <citation type="submission" date="2020-07" db="EMBL/GenBank/DDBJ databases">
        <title>Sequencing the genomes of 1000 actinobacteria strains.</title>
        <authorList>
            <person name="Klenk H.-P."/>
        </authorList>
    </citation>
    <scope>NUCLEOTIDE SEQUENCE [LARGE SCALE GENOMIC DNA]</scope>
    <source>
        <strain evidence="2 3">DSM 24723</strain>
    </source>
</reference>
<keyword evidence="2" id="KW-0326">Glycosidase</keyword>
<feature type="binding site" evidence="1">
    <location>
        <position position="16"/>
    </location>
    <ligand>
        <name>Zn(2+)</name>
        <dbReference type="ChEBI" id="CHEBI:29105"/>
    </ligand>
</feature>
<dbReference type="AlphaFoldDB" id="A0A852WZJ2"/>
<dbReference type="InterPro" id="IPR011257">
    <property type="entry name" value="DNA_glycosylase"/>
</dbReference>
<dbReference type="Proteomes" id="UP000592181">
    <property type="component" value="Unassembled WGS sequence"/>
</dbReference>
<feature type="binding site" evidence="1">
    <location>
        <position position="29"/>
    </location>
    <ligand>
        <name>Zn(2+)</name>
        <dbReference type="ChEBI" id="CHEBI:29105"/>
    </ligand>
</feature>
<organism evidence="2 3">
    <name type="scientific">Janibacter alkaliphilus</name>
    <dbReference type="NCBI Taxonomy" id="1069963"/>
    <lineage>
        <taxon>Bacteria</taxon>
        <taxon>Bacillati</taxon>
        <taxon>Actinomycetota</taxon>
        <taxon>Actinomycetes</taxon>
        <taxon>Micrococcales</taxon>
        <taxon>Intrasporangiaceae</taxon>
        <taxon>Janibacter</taxon>
    </lineage>
</organism>
<dbReference type="GO" id="GO:0008725">
    <property type="term" value="F:DNA-3-methyladenine glycosylase activity"/>
    <property type="evidence" value="ECO:0007669"/>
    <property type="project" value="UniProtKB-EC"/>
</dbReference>